<reference evidence="1 2" key="1">
    <citation type="submission" date="2019-12" db="EMBL/GenBank/DDBJ databases">
        <title>Chromosome-level assembly of the Caenorhabditis remanei genome.</title>
        <authorList>
            <person name="Teterina A.A."/>
            <person name="Willis J.H."/>
            <person name="Phillips P.C."/>
        </authorList>
    </citation>
    <scope>NUCLEOTIDE SEQUENCE [LARGE SCALE GENOMIC DNA]</scope>
    <source>
        <strain evidence="1 2">PX506</strain>
        <tissue evidence="1">Whole organism</tissue>
    </source>
</reference>
<dbReference type="KEGG" id="crq:GCK72_016627"/>
<dbReference type="Proteomes" id="UP000483820">
    <property type="component" value="Chromosome V"/>
</dbReference>
<evidence type="ECO:0000313" key="1">
    <source>
        <dbReference type="EMBL" id="KAF1750081.1"/>
    </source>
</evidence>
<comment type="caution">
    <text evidence="1">The sequence shown here is derived from an EMBL/GenBank/DDBJ whole genome shotgun (WGS) entry which is preliminary data.</text>
</comment>
<dbReference type="AlphaFoldDB" id="A0A6A5G5Q9"/>
<gene>
    <name evidence="1" type="ORF">GCK72_016627</name>
</gene>
<name>A0A6A5G5Q9_CAERE</name>
<dbReference type="GeneID" id="9799718"/>
<proteinExistence type="predicted"/>
<accession>A0A6A5G5Q9</accession>
<evidence type="ECO:0000313" key="2">
    <source>
        <dbReference type="Proteomes" id="UP000483820"/>
    </source>
</evidence>
<dbReference type="GO" id="GO:0005634">
    <property type="term" value="C:nucleus"/>
    <property type="evidence" value="ECO:0007669"/>
    <property type="project" value="EnsemblMetazoa"/>
</dbReference>
<organism evidence="1 2">
    <name type="scientific">Caenorhabditis remanei</name>
    <name type="common">Caenorhabditis vulgaris</name>
    <dbReference type="NCBI Taxonomy" id="31234"/>
    <lineage>
        <taxon>Eukaryota</taxon>
        <taxon>Metazoa</taxon>
        <taxon>Ecdysozoa</taxon>
        <taxon>Nematoda</taxon>
        <taxon>Chromadorea</taxon>
        <taxon>Rhabditida</taxon>
        <taxon>Rhabditina</taxon>
        <taxon>Rhabditomorpha</taxon>
        <taxon>Rhabditoidea</taxon>
        <taxon>Rhabditidae</taxon>
        <taxon>Peloderinae</taxon>
        <taxon>Caenorhabditis</taxon>
    </lineage>
</organism>
<sequence length="169" mass="19685">MSILVYDREHNFKKWYIYWIPKTKTLGVKDGKDVVYEKMVTLTERTELLKVSKSLVEEKWAALFSECGLHIEEVCDKELVLTFALQRNITLERTELSGNFDECLYLEYLRLKTLTNVSPMKRKRTASSVDHLKPEDVKPMLVPKIDPVKKRTARLTAKATGPEFDDDDE</sequence>
<dbReference type="EMBL" id="WUAV01000005">
    <property type="protein sequence ID" value="KAF1750081.1"/>
    <property type="molecule type" value="Genomic_DNA"/>
</dbReference>
<protein>
    <submittedName>
        <fullName evidence="1">Uncharacterized protein</fullName>
    </submittedName>
</protein>
<dbReference type="RefSeq" id="XP_003092410.2">
    <property type="nucleotide sequence ID" value="XM_003092362.2"/>
</dbReference>
<dbReference type="CTD" id="9799718"/>